<keyword evidence="2" id="KW-0813">Transport</keyword>
<feature type="transmembrane region" description="Helical" evidence="7">
    <location>
        <begin position="635"/>
        <end position="652"/>
    </location>
</feature>
<feature type="domain" description="Major facilitator superfamily (MFS) profile" evidence="8">
    <location>
        <begin position="61"/>
        <end position="655"/>
    </location>
</feature>
<feature type="transmembrane region" description="Helical" evidence="7">
    <location>
        <begin position="95"/>
        <end position="116"/>
    </location>
</feature>
<evidence type="ECO:0000256" key="4">
    <source>
        <dbReference type="ARBA" id="ARBA00022989"/>
    </source>
</evidence>
<evidence type="ECO:0000313" key="10">
    <source>
        <dbReference type="Proteomes" id="UP000714275"/>
    </source>
</evidence>
<dbReference type="InterPro" id="IPR020846">
    <property type="entry name" value="MFS_dom"/>
</dbReference>
<evidence type="ECO:0000256" key="3">
    <source>
        <dbReference type="ARBA" id="ARBA00022692"/>
    </source>
</evidence>
<comment type="caution">
    <text evidence="9">The sequence shown here is derived from an EMBL/GenBank/DDBJ whole genome shotgun (WGS) entry which is preliminary data.</text>
</comment>
<dbReference type="InterPro" id="IPR005828">
    <property type="entry name" value="MFS_sugar_transport-like"/>
</dbReference>
<evidence type="ECO:0000259" key="8">
    <source>
        <dbReference type="PROSITE" id="PS50850"/>
    </source>
</evidence>
<accession>A0A9P7A1M5</accession>
<protein>
    <submittedName>
        <fullName evidence="9">MFS general substrate transporter</fullName>
    </submittedName>
</protein>
<feature type="compositionally biased region" description="Polar residues" evidence="6">
    <location>
        <begin position="332"/>
        <end position="342"/>
    </location>
</feature>
<sequence length="669" mass="73248">MASVTYRASGFWADRMTYFEDTEQGIDSDDVEVDLDAEYDKRTPLDKTIDRIGMGSYQWTLLSLCGFGWMADNMWIQAVAIILPRVQQHYSVPDNYIGTLSSSMFAGMMFGAVGWGTCSDILGRSAAFNATLFFTALFGILSSFAWSFWSLCILLFFLGSAVGGSMPTDGTLLLEHMPNGKQYLVTALSVFFSFGSVLSAAVALIIIPSRSCPPNEPCDVVTQNTGWQFMLVSLGIITLSMFLARMVFFRLHESPRYLVHAGRHQEALESLQLISRFNGSELPIELEDVDDRPPPISEAHAPAGERVPFLPNSGSQDPRTNSEMSFDAGADGSSTSNDQNGTKVYQSMDEATHEALDGHSFITPVGEVPPRGQSLARGHHSRSSSRDSESDSKDLFSIPEARPRPRRGTIHPRTSSVVSFEMKQRVGSVLPRWARQPLLAWLDRIGMVLGPEWFRTTVLMWGVWFFMSLAYTMFNVYLPKLLETGSSDDTSTKSLEDSLWDVLIFTIGGCPGAILGAYMVESPLGRRGSLAATTFITAFFCIVFALVRSALLVRVSSVGISLSATTMYAVLYGYVPLVSRYERMVLTLSSWTPEIFGTKVRGTACGIASALSRIGGMIAPLLGGALLVLNRGFPVWTSVVVYGITGVFVLLLHESAGNINGGAERSFVH</sequence>
<feature type="compositionally biased region" description="Polar residues" evidence="6">
    <location>
        <begin position="312"/>
        <end position="324"/>
    </location>
</feature>
<name>A0A9P7A1M5_9AGAM</name>
<feature type="transmembrane region" description="Helical" evidence="7">
    <location>
        <begin position="183"/>
        <end position="207"/>
    </location>
</feature>
<evidence type="ECO:0000256" key="7">
    <source>
        <dbReference type="SAM" id="Phobius"/>
    </source>
</evidence>
<dbReference type="PANTHER" id="PTHR23511:SF5">
    <property type="entry name" value="MAJOR FACILITATOR-TYPE TRANSPORTER HXNZ-RELATED"/>
    <property type="match status" value="1"/>
</dbReference>
<feature type="region of interest" description="Disordered" evidence="6">
    <location>
        <begin position="361"/>
        <end position="411"/>
    </location>
</feature>
<feature type="transmembrane region" description="Helical" evidence="7">
    <location>
        <begin position="530"/>
        <end position="551"/>
    </location>
</feature>
<feature type="transmembrane region" description="Helical" evidence="7">
    <location>
        <begin position="458"/>
        <end position="478"/>
    </location>
</feature>
<dbReference type="OrthoDB" id="4139357at2759"/>
<dbReference type="AlphaFoldDB" id="A0A9P7A1M5"/>
<feature type="transmembrane region" description="Helical" evidence="7">
    <location>
        <begin position="61"/>
        <end position="83"/>
    </location>
</feature>
<proteinExistence type="predicted"/>
<dbReference type="GO" id="GO:0022857">
    <property type="term" value="F:transmembrane transporter activity"/>
    <property type="evidence" value="ECO:0007669"/>
    <property type="project" value="InterPro"/>
</dbReference>
<feature type="transmembrane region" description="Helical" evidence="7">
    <location>
        <begin position="610"/>
        <end position="629"/>
    </location>
</feature>
<dbReference type="PANTHER" id="PTHR23511">
    <property type="entry name" value="SYNAPTIC VESICLE GLYCOPROTEIN 2"/>
    <property type="match status" value="1"/>
</dbReference>
<keyword evidence="10" id="KW-1185">Reference proteome</keyword>
<feature type="compositionally biased region" description="Basic and acidic residues" evidence="6">
    <location>
        <begin position="384"/>
        <end position="394"/>
    </location>
</feature>
<dbReference type="Proteomes" id="UP000714275">
    <property type="component" value="Unassembled WGS sequence"/>
</dbReference>
<dbReference type="GO" id="GO:0016020">
    <property type="term" value="C:membrane"/>
    <property type="evidence" value="ECO:0007669"/>
    <property type="project" value="UniProtKB-SubCell"/>
</dbReference>
<dbReference type="Gene3D" id="1.20.1250.20">
    <property type="entry name" value="MFS general substrate transporter like domains"/>
    <property type="match status" value="2"/>
</dbReference>
<gene>
    <name evidence="9" type="ORF">EV702DRAFT_734421</name>
</gene>
<evidence type="ECO:0000256" key="2">
    <source>
        <dbReference type="ARBA" id="ARBA00022448"/>
    </source>
</evidence>
<reference evidence="9" key="1">
    <citation type="journal article" date="2020" name="New Phytol.">
        <title>Comparative genomics reveals dynamic genome evolution in host specialist ectomycorrhizal fungi.</title>
        <authorList>
            <person name="Lofgren L.A."/>
            <person name="Nguyen N.H."/>
            <person name="Vilgalys R."/>
            <person name="Ruytinx J."/>
            <person name="Liao H.L."/>
            <person name="Branco S."/>
            <person name="Kuo A."/>
            <person name="LaButti K."/>
            <person name="Lipzen A."/>
            <person name="Andreopoulos W."/>
            <person name="Pangilinan J."/>
            <person name="Riley R."/>
            <person name="Hundley H."/>
            <person name="Na H."/>
            <person name="Barry K."/>
            <person name="Grigoriev I.V."/>
            <person name="Stajich J.E."/>
            <person name="Kennedy P.G."/>
        </authorList>
    </citation>
    <scope>NUCLEOTIDE SEQUENCE</scope>
    <source>
        <strain evidence="9">DOB743</strain>
    </source>
</reference>
<evidence type="ECO:0000256" key="6">
    <source>
        <dbReference type="SAM" id="MobiDB-lite"/>
    </source>
</evidence>
<feature type="region of interest" description="Disordered" evidence="6">
    <location>
        <begin position="286"/>
        <end position="342"/>
    </location>
</feature>
<organism evidence="9 10">
    <name type="scientific">Suillus placidus</name>
    <dbReference type="NCBI Taxonomy" id="48579"/>
    <lineage>
        <taxon>Eukaryota</taxon>
        <taxon>Fungi</taxon>
        <taxon>Dikarya</taxon>
        <taxon>Basidiomycota</taxon>
        <taxon>Agaricomycotina</taxon>
        <taxon>Agaricomycetes</taxon>
        <taxon>Agaricomycetidae</taxon>
        <taxon>Boletales</taxon>
        <taxon>Suillineae</taxon>
        <taxon>Suillaceae</taxon>
        <taxon>Suillus</taxon>
    </lineage>
</organism>
<feature type="transmembrane region" description="Helical" evidence="7">
    <location>
        <begin position="557"/>
        <end position="575"/>
    </location>
</feature>
<keyword evidence="3 7" id="KW-0812">Transmembrane</keyword>
<dbReference type="InterPro" id="IPR036259">
    <property type="entry name" value="MFS_trans_sf"/>
</dbReference>
<feature type="transmembrane region" description="Helical" evidence="7">
    <location>
        <begin position="136"/>
        <end position="162"/>
    </location>
</feature>
<evidence type="ECO:0000313" key="9">
    <source>
        <dbReference type="EMBL" id="KAG1780698.1"/>
    </source>
</evidence>
<keyword evidence="4 7" id="KW-1133">Transmembrane helix</keyword>
<dbReference type="Pfam" id="PF00083">
    <property type="entry name" value="Sugar_tr"/>
    <property type="match status" value="1"/>
</dbReference>
<dbReference type="PROSITE" id="PS50850">
    <property type="entry name" value="MFS"/>
    <property type="match status" value="1"/>
</dbReference>
<evidence type="ECO:0000256" key="1">
    <source>
        <dbReference type="ARBA" id="ARBA00004141"/>
    </source>
</evidence>
<feature type="transmembrane region" description="Helical" evidence="7">
    <location>
        <begin position="498"/>
        <end position="518"/>
    </location>
</feature>
<feature type="transmembrane region" description="Helical" evidence="7">
    <location>
        <begin position="227"/>
        <end position="248"/>
    </location>
</feature>
<dbReference type="EMBL" id="JABBWD010000008">
    <property type="protein sequence ID" value="KAG1780698.1"/>
    <property type="molecule type" value="Genomic_DNA"/>
</dbReference>
<dbReference type="SUPFAM" id="SSF103473">
    <property type="entry name" value="MFS general substrate transporter"/>
    <property type="match status" value="1"/>
</dbReference>
<evidence type="ECO:0000256" key="5">
    <source>
        <dbReference type="ARBA" id="ARBA00023136"/>
    </source>
</evidence>
<keyword evidence="5 7" id="KW-0472">Membrane</keyword>
<comment type="subcellular location">
    <subcellularLocation>
        <location evidence="1">Membrane</location>
        <topology evidence="1">Multi-pass membrane protein</topology>
    </subcellularLocation>
</comment>